<dbReference type="InterPro" id="IPR013328">
    <property type="entry name" value="6PGD_dom2"/>
</dbReference>
<dbReference type="PIRSF" id="PIRSF000103">
    <property type="entry name" value="HIBADH"/>
    <property type="match status" value="1"/>
</dbReference>
<dbReference type="InterPro" id="IPR015815">
    <property type="entry name" value="HIBADH-related"/>
</dbReference>
<dbReference type="Gene3D" id="1.10.1040.10">
    <property type="entry name" value="N-(1-d-carboxylethyl)-l-norvaline Dehydrogenase, domain 2"/>
    <property type="match status" value="1"/>
</dbReference>
<evidence type="ECO:0000313" key="5">
    <source>
        <dbReference type="EMBL" id="GGX63051.1"/>
    </source>
</evidence>
<dbReference type="RefSeq" id="WP_189582516.1">
    <property type="nucleotide sequence ID" value="NZ_BMYV01000001.1"/>
</dbReference>
<dbReference type="SUPFAM" id="SSF48179">
    <property type="entry name" value="6-phosphogluconate dehydrogenase C-terminal domain-like"/>
    <property type="match status" value="1"/>
</dbReference>
<dbReference type="InterPro" id="IPR006115">
    <property type="entry name" value="6PGDH_NADP-bd"/>
</dbReference>
<dbReference type="Gene3D" id="3.40.50.720">
    <property type="entry name" value="NAD(P)-binding Rossmann-like Domain"/>
    <property type="match status" value="1"/>
</dbReference>
<dbReference type="InterPro" id="IPR008927">
    <property type="entry name" value="6-PGluconate_DH-like_C_sf"/>
</dbReference>
<keyword evidence="1" id="KW-0560">Oxidoreductase</keyword>
<evidence type="ECO:0000259" key="3">
    <source>
        <dbReference type="Pfam" id="PF03446"/>
    </source>
</evidence>
<reference evidence="5 6" key="1">
    <citation type="journal article" date="2014" name="Int. J. Syst. Evol. Microbiol.">
        <title>Complete genome sequence of Corynebacterium casei LMG S-19264T (=DSM 44701T), isolated from a smear-ripened cheese.</title>
        <authorList>
            <consortium name="US DOE Joint Genome Institute (JGI-PGF)"/>
            <person name="Walter F."/>
            <person name="Albersmeier A."/>
            <person name="Kalinowski J."/>
            <person name="Ruckert C."/>
        </authorList>
    </citation>
    <scope>NUCLEOTIDE SEQUENCE [LARGE SCALE GENOMIC DNA]</scope>
    <source>
        <strain evidence="5 6">KCTC 23968</strain>
    </source>
</reference>
<dbReference type="EMBL" id="BMYV01000001">
    <property type="protein sequence ID" value="GGX63051.1"/>
    <property type="molecule type" value="Genomic_DNA"/>
</dbReference>
<proteinExistence type="predicted"/>
<comment type="caution">
    <text evidence="5">The sequence shown here is derived from an EMBL/GenBank/DDBJ whole genome shotgun (WGS) entry which is preliminary data.</text>
</comment>
<dbReference type="GO" id="GO:0050661">
    <property type="term" value="F:NADP binding"/>
    <property type="evidence" value="ECO:0007669"/>
    <property type="project" value="InterPro"/>
</dbReference>
<dbReference type="SUPFAM" id="SSF51735">
    <property type="entry name" value="NAD(P)-binding Rossmann-fold domains"/>
    <property type="match status" value="1"/>
</dbReference>
<dbReference type="GO" id="GO:0016491">
    <property type="term" value="F:oxidoreductase activity"/>
    <property type="evidence" value="ECO:0007669"/>
    <property type="project" value="UniProtKB-KW"/>
</dbReference>
<dbReference type="Pfam" id="PF03446">
    <property type="entry name" value="NAD_binding_2"/>
    <property type="match status" value="1"/>
</dbReference>
<evidence type="ECO:0000256" key="1">
    <source>
        <dbReference type="ARBA" id="ARBA00023002"/>
    </source>
</evidence>
<gene>
    <name evidence="5" type="ORF">GCM10011309_11280</name>
</gene>
<evidence type="ECO:0000256" key="2">
    <source>
        <dbReference type="PIRSR" id="PIRSR000103-1"/>
    </source>
</evidence>
<feature type="domain" description="Phosphogluconate dehydrogenase NAD-binding putative C-terminal" evidence="4">
    <location>
        <begin position="182"/>
        <end position="253"/>
    </location>
</feature>
<feature type="domain" description="6-phosphogluconate dehydrogenase NADP-binding" evidence="3">
    <location>
        <begin position="2"/>
        <end position="116"/>
    </location>
</feature>
<sequence length="259" mass="28110">MKIAIIGFGEAGEMFGAHLAAHADVHAFDLKNDAAIKAKAATANVSLHANLAKAIDGAKLVLSLVTADQATPAAEHAAQYLQANQYFLEMNSVAPGTKLRNAEICSNLVDIAIAAPVHPLKEKVPLLLSHPNGKVLTEKLNALGLNVRCVGDEVGRAAAIKMCRSIMIKGMEALTIECFQTARFYDVEDEIKTSLHGSFPGMGWDKDRVEYWFERVSTHGLRRAEEMREVAKTVSGAKVESKMSSTVADTFEQFMKNKV</sequence>
<dbReference type="Proteomes" id="UP000600865">
    <property type="component" value="Unassembled WGS sequence"/>
</dbReference>
<dbReference type="AlphaFoldDB" id="A0A918KGW9"/>
<keyword evidence="6" id="KW-1185">Reference proteome</keyword>
<evidence type="ECO:0000313" key="6">
    <source>
        <dbReference type="Proteomes" id="UP000600865"/>
    </source>
</evidence>
<feature type="active site" evidence="2">
    <location>
        <position position="161"/>
    </location>
</feature>
<accession>A0A918KGW9</accession>
<protein>
    <submittedName>
        <fullName evidence="5">Dehydrogenase</fullName>
    </submittedName>
</protein>
<name>A0A918KGW9_9PROT</name>
<dbReference type="InterPro" id="IPR015814">
    <property type="entry name" value="Pgluconate_DH_NAD-bd_C"/>
</dbReference>
<evidence type="ECO:0000259" key="4">
    <source>
        <dbReference type="Pfam" id="PF09130"/>
    </source>
</evidence>
<organism evidence="5 6">
    <name type="scientific">Litorimonas cladophorae</name>
    <dbReference type="NCBI Taxonomy" id="1220491"/>
    <lineage>
        <taxon>Bacteria</taxon>
        <taxon>Pseudomonadati</taxon>
        <taxon>Pseudomonadota</taxon>
        <taxon>Alphaproteobacteria</taxon>
        <taxon>Maricaulales</taxon>
        <taxon>Robiginitomaculaceae</taxon>
    </lineage>
</organism>
<dbReference type="Pfam" id="PF09130">
    <property type="entry name" value="DUF1932"/>
    <property type="match status" value="1"/>
</dbReference>
<dbReference type="InterPro" id="IPR036291">
    <property type="entry name" value="NAD(P)-bd_dom_sf"/>
</dbReference>